<keyword evidence="1" id="KW-0812">Transmembrane</keyword>
<feature type="non-terminal residue" evidence="2">
    <location>
        <position position="1"/>
    </location>
</feature>
<keyword evidence="1" id="KW-0472">Membrane</keyword>
<reference evidence="2" key="1">
    <citation type="submission" date="2023-06" db="EMBL/GenBank/DDBJ databases">
        <authorList>
            <person name="Delattre M."/>
        </authorList>
    </citation>
    <scope>NUCLEOTIDE SEQUENCE</scope>
    <source>
        <strain evidence="2">AF72</strain>
    </source>
</reference>
<protein>
    <submittedName>
        <fullName evidence="2">Uncharacterized protein</fullName>
    </submittedName>
</protein>
<evidence type="ECO:0000256" key="1">
    <source>
        <dbReference type="SAM" id="Phobius"/>
    </source>
</evidence>
<evidence type="ECO:0000313" key="3">
    <source>
        <dbReference type="Proteomes" id="UP001177023"/>
    </source>
</evidence>
<feature type="transmembrane region" description="Helical" evidence="1">
    <location>
        <begin position="64"/>
        <end position="87"/>
    </location>
</feature>
<keyword evidence="3" id="KW-1185">Reference proteome</keyword>
<gene>
    <name evidence="2" type="ORF">MSPICULIGERA_LOCUS2467</name>
</gene>
<proteinExistence type="predicted"/>
<accession>A0AA36C8G0</accession>
<evidence type="ECO:0000313" key="2">
    <source>
        <dbReference type="EMBL" id="CAJ0563515.1"/>
    </source>
</evidence>
<dbReference type="Proteomes" id="UP001177023">
    <property type="component" value="Unassembled WGS sequence"/>
</dbReference>
<dbReference type="AlphaFoldDB" id="A0AA36C8G0"/>
<keyword evidence="1" id="KW-1133">Transmembrane helix</keyword>
<comment type="caution">
    <text evidence="2">The sequence shown here is derived from an EMBL/GenBank/DDBJ whole genome shotgun (WGS) entry which is preliminary data.</text>
</comment>
<dbReference type="EMBL" id="CATQJA010000717">
    <property type="protein sequence ID" value="CAJ0563515.1"/>
    <property type="molecule type" value="Genomic_DNA"/>
</dbReference>
<feature type="transmembrane region" description="Helical" evidence="1">
    <location>
        <begin position="23"/>
        <end position="52"/>
    </location>
</feature>
<organism evidence="2 3">
    <name type="scientific">Mesorhabditis spiculigera</name>
    <dbReference type="NCBI Taxonomy" id="96644"/>
    <lineage>
        <taxon>Eukaryota</taxon>
        <taxon>Metazoa</taxon>
        <taxon>Ecdysozoa</taxon>
        <taxon>Nematoda</taxon>
        <taxon>Chromadorea</taxon>
        <taxon>Rhabditida</taxon>
        <taxon>Rhabditina</taxon>
        <taxon>Rhabditomorpha</taxon>
        <taxon>Rhabditoidea</taxon>
        <taxon>Rhabditidae</taxon>
        <taxon>Mesorhabditinae</taxon>
        <taxon>Mesorhabditis</taxon>
    </lineage>
</organism>
<name>A0AA36C8G0_9BILA</name>
<sequence length="89" mass="10056">MFFLGEEANPLNEEPLPRGKRHWLGVVGAYTCPSFITVFLMAVVSFGIWLFYSPLAEVSPLGAVALGLWVFWTLLKVYINLAAIIYYQK</sequence>